<gene>
    <name evidence="1" type="ORF">IWW38_001386</name>
</gene>
<keyword evidence="2" id="KW-1185">Reference proteome</keyword>
<dbReference type="EMBL" id="JANBVB010000063">
    <property type="protein sequence ID" value="KAJ2898435.1"/>
    <property type="molecule type" value="Genomic_DNA"/>
</dbReference>
<evidence type="ECO:0000313" key="1">
    <source>
        <dbReference type="EMBL" id="KAJ2898435.1"/>
    </source>
</evidence>
<comment type="caution">
    <text evidence="1">The sequence shown here is derived from an EMBL/GenBank/DDBJ whole genome shotgun (WGS) entry which is preliminary data.</text>
</comment>
<evidence type="ECO:0000313" key="2">
    <source>
        <dbReference type="Proteomes" id="UP001139981"/>
    </source>
</evidence>
<dbReference type="Proteomes" id="UP001139981">
    <property type="component" value="Unassembled WGS sequence"/>
</dbReference>
<reference evidence="1" key="1">
    <citation type="submission" date="2022-07" db="EMBL/GenBank/DDBJ databases">
        <title>Phylogenomic reconstructions and comparative analyses of Kickxellomycotina fungi.</title>
        <authorList>
            <person name="Reynolds N.K."/>
            <person name="Stajich J.E."/>
            <person name="Barry K."/>
            <person name="Grigoriev I.V."/>
            <person name="Crous P."/>
            <person name="Smith M.E."/>
        </authorList>
    </citation>
    <scope>NUCLEOTIDE SEQUENCE</scope>
    <source>
        <strain evidence="1">CBS 190363</strain>
    </source>
</reference>
<name>A0ACC1M875_9FUNG</name>
<organism evidence="1 2">
    <name type="scientific">Coemansia aciculifera</name>
    <dbReference type="NCBI Taxonomy" id="417176"/>
    <lineage>
        <taxon>Eukaryota</taxon>
        <taxon>Fungi</taxon>
        <taxon>Fungi incertae sedis</taxon>
        <taxon>Zoopagomycota</taxon>
        <taxon>Kickxellomycotina</taxon>
        <taxon>Kickxellomycetes</taxon>
        <taxon>Kickxellales</taxon>
        <taxon>Kickxellaceae</taxon>
        <taxon>Coemansia</taxon>
    </lineage>
</organism>
<sequence length="371" mass="41782">MGTLGTQLAYVFHLGTEAATPRIRNWTPDYLTSDAIAWSQHIDLIWPTLSETDKRLVSTHATQLTPNPLSSSVPRSWLKFILTRVICNRHTPHPVRVAALHHYSESLRSAELLEEGESPSVVINVGTLIDAQLRPMRKRQALLDLTAIFTHKLKEATSERLRLETDYYLTQSRQKEGVAVGLALTDYYAQQGSEKISGLVAAICIQKSPDLLNGLLFAANTSGICHGELRRVTVNELSSRILLHPLDIKLIVQLDPWPLARLSELEESFGQAYMSQLTHLNKQCQMAMLADFLFAQDTTGDEAASEDTVSKVFEMWQCLFVQPSCVILVREALSRDFARFRAMLPKNRPEPSAVYDVVVGVWMAFYKQFLE</sequence>
<proteinExistence type="predicted"/>
<accession>A0ACC1M875</accession>
<protein>
    <submittedName>
        <fullName evidence="1">Uncharacterized protein</fullName>
    </submittedName>
</protein>